<feature type="region of interest" description="Disordered" evidence="1">
    <location>
        <begin position="1"/>
        <end position="40"/>
    </location>
</feature>
<name>A0A364MT74_STELY</name>
<reference evidence="3" key="1">
    <citation type="submission" date="2018-05" db="EMBL/GenBank/DDBJ databases">
        <title>Draft genome sequence of Stemphylium lycopersici strain CIDEFI 213.</title>
        <authorList>
            <person name="Medina R."/>
            <person name="Franco M.E.E."/>
            <person name="Lucentini C.G."/>
            <person name="Saparrat M.C.N."/>
            <person name="Balatti P.A."/>
        </authorList>
    </citation>
    <scope>NUCLEOTIDE SEQUENCE [LARGE SCALE GENOMIC DNA]</scope>
    <source>
        <strain evidence="3">CIDEFI 213</strain>
    </source>
</reference>
<dbReference type="Proteomes" id="UP000249619">
    <property type="component" value="Unassembled WGS sequence"/>
</dbReference>
<proteinExistence type="predicted"/>
<accession>A0A364MT74</accession>
<feature type="compositionally biased region" description="Basic residues" evidence="1">
    <location>
        <begin position="18"/>
        <end position="35"/>
    </location>
</feature>
<sequence>MANSKYNTRAEAAEARKRSNLKAQRKYRRKQKLLKRTTEDLQSDSIMDVEIAAEAPNATGSPDTTAENVSHGVQSATRERGGLDRPNVTLPASGPISHSTRNESRVEDIPIAVPSPAEHMARMEQAIDELLKNMEDPMVQQYLLSSIARIEPKFKALVGRVRPTRTLPVQPVERAGPIPQYRLYTVNAAASLEHRTTTETLRSLTEMMCGRSYAQSSHLAEVQLMRAQMDRESTQATPTLQCI</sequence>
<dbReference type="AlphaFoldDB" id="A0A364MT74"/>
<evidence type="ECO:0000313" key="2">
    <source>
        <dbReference type="EMBL" id="RAR02666.1"/>
    </source>
</evidence>
<evidence type="ECO:0000313" key="3">
    <source>
        <dbReference type="Proteomes" id="UP000249619"/>
    </source>
</evidence>
<protein>
    <submittedName>
        <fullName evidence="2">Uncharacterized protein</fullName>
    </submittedName>
</protein>
<organism evidence="2 3">
    <name type="scientific">Stemphylium lycopersici</name>
    <name type="common">Tomato gray leaf spot disease fungus</name>
    <name type="synonym">Thyrospora lycopersici</name>
    <dbReference type="NCBI Taxonomy" id="183478"/>
    <lineage>
        <taxon>Eukaryota</taxon>
        <taxon>Fungi</taxon>
        <taxon>Dikarya</taxon>
        <taxon>Ascomycota</taxon>
        <taxon>Pezizomycotina</taxon>
        <taxon>Dothideomycetes</taxon>
        <taxon>Pleosporomycetidae</taxon>
        <taxon>Pleosporales</taxon>
        <taxon>Pleosporineae</taxon>
        <taxon>Pleosporaceae</taxon>
        <taxon>Stemphylium</taxon>
    </lineage>
</organism>
<evidence type="ECO:0000256" key="1">
    <source>
        <dbReference type="SAM" id="MobiDB-lite"/>
    </source>
</evidence>
<gene>
    <name evidence="2" type="ORF">DDE83_008503</name>
</gene>
<feature type="region of interest" description="Disordered" evidence="1">
    <location>
        <begin position="75"/>
        <end position="105"/>
    </location>
</feature>
<dbReference type="EMBL" id="QGDH01000207">
    <property type="protein sequence ID" value="RAR02666.1"/>
    <property type="molecule type" value="Genomic_DNA"/>
</dbReference>
<keyword evidence="3" id="KW-1185">Reference proteome</keyword>
<comment type="caution">
    <text evidence="2">The sequence shown here is derived from an EMBL/GenBank/DDBJ whole genome shotgun (WGS) entry which is preliminary data.</text>
</comment>